<sequence length="67" mass="7638">MQILSTICPLVHDTFNVKSVFITSEKREPFLIIASTTNSMRLSWITISSICMVVIGLIHGHSRRFIF</sequence>
<dbReference type="WBParaSite" id="SMRG1_88040.1">
    <property type="protein sequence ID" value="SMRG1_88040.1"/>
    <property type="gene ID" value="SMRG1_88040"/>
</dbReference>
<organism evidence="2 3">
    <name type="scientific">Schistosoma margrebowiei</name>
    <dbReference type="NCBI Taxonomy" id="48269"/>
    <lineage>
        <taxon>Eukaryota</taxon>
        <taxon>Metazoa</taxon>
        <taxon>Spiralia</taxon>
        <taxon>Lophotrochozoa</taxon>
        <taxon>Platyhelminthes</taxon>
        <taxon>Trematoda</taxon>
        <taxon>Digenea</taxon>
        <taxon>Strigeidida</taxon>
        <taxon>Schistosomatoidea</taxon>
        <taxon>Schistosomatidae</taxon>
        <taxon>Schistosoma</taxon>
    </lineage>
</organism>
<dbReference type="Proteomes" id="UP000050790">
    <property type="component" value="Unassembled WGS sequence"/>
</dbReference>
<evidence type="ECO:0000313" key="3">
    <source>
        <dbReference type="WBParaSite" id="SMRG1_88040.1"/>
    </source>
</evidence>
<proteinExistence type="predicted"/>
<reference evidence="3" key="1">
    <citation type="submission" date="2023-11" db="UniProtKB">
        <authorList>
            <consortium name="WormBaseParasite"/>
        </authorList>
    </citation>
    <scope>IDENTIFICATION</scope>
</reference>
<accession>A0AA85AIS3</accession>
<keyword evidence="1" id="KW-0472">Membrane</keyword>
<feature type="transmembrane region" description="Helical" evidence="1">
    <location>
        <begin position="42"/>
        <end position="60"/>
    </location>
</feature>
<keyword evidence="1" id="KW-0812">Transmembrane</keyword>
<evidence type="ECO:0000256" key="1">
    <source>
        <dbReference type="SAM" id="Phobius"/>
    </source>
</evidence>
<dbReference type="AlphaFoldDB" id="A0AA85AIS3"/>
<name>A0AA85AIS3_9TREM</name>
<protein>
    <submittedName>
        <fullName evidence="3">Uncharacterized protein</fullName>
    </submittedName>
</protein>
<keyword evidence="1" id="KW-1133">Transmembrane helix</keyword>
<evidence type="ECO:0000313" key="2">
    <source>
        <dbReference type="Proteomes" id="UP000050790"/>
    </source>
</evidence>